<keyword evidence="2" id="KW-0479">Metal-binding</keyword>
<feature type="domain" description="CENP-V/GFA" evidence="6">
    <location>
        <begin position="6"/>
        <end position="117"/>
    </location>
</feature>
<dbReference type="Pfam" id="PF04828">
    <property type="entry name" value="GFA"/>
    <property type="match status" value="1"/>
</dbReference>
<evidence type="ECO:0000256" key="1">
    <source>
        <dbReference type="ARBA" id="ARBA00005495"/>
    </source>
</evidence>
<keyword evidence="3" id="KW-0862">Zinc</keyword>
<dbReference type="PANTHER" id="PTHR33337">
    <property type="entry name" value="GFA DOMAIN-CONTAINING PROTEIN"/>
    <property type="match status" value="1"/>
</dbReference>
<comment type="similarity">
    <text evidence="1">Belongs to the Gfa family.</text>
</comment>
<evidence type="ECO:0000259" key="6">
    <source>
        <dbReference type="PROSITE" id="PS51891"/>
    </source>
</evidence>
<keyword evidence="4" id="KW-0456">Lyase</keyword>
<dbReference type="PANTHER" id="PTHR33337:SF40">
    <property type="entry name" value="CENP-V_GFA DOMAIN-CONTAINING PROTEIN-RELATED"/>
    <property type="match status" value="1"/>
</dbReference>
<evidence type="ECO:0000256" key="5">
    <source>
        <dbReference type="SAM" id="MobiDB-lite"/>
    </source>
</evidence>
<evidence type="ECO:0000256" key="3">
    <source>
        <dbReference type="ARBA" id="ARBA00022833"/>
    </source>
</evidence>
<protein>
    <submittedName>
        <fullName evidence="7">Aldehyde-activating protein</fullName>
    </submittedName>
</protein>
<dbReference type="Gene3D" id="3.90.1590.10">
    <property type="entry name" value="glutathione-dependent formaldehyde- activating enzyme (gfa)"/>
    <property type="match status" value="1"/>
</dbReference>
<dbReference type="InterPro" id="IPR011057">
    <property type="entry name" value="Mss4-like_sf"/>
</dbReference>
<dbReference type="RefSeq" id="WP_075634438.1">
    <property type="nucleotide sequence ID" value="NZ_MKIO01000025.1"/>
</dbReference>
<evidence type="ECO:0000313" key="8">
    <source>
        <dbReference type="Proteomes" id="UP000186143"/>
    </source>
</evidence>
<dbReference type="PROSITE" id="PS51891">
    <property type="entry name" value="CENP_V_GFA"/>
    <property type="match status" value="1"/>
</dbReference>
<dbReference type="EMBL" id="MKIO01000025">
    <property type="protein sequence ID" value="OLP55952.1"/>
    <property type="molecule type" value="Genomic_DNA"/>
</dbReference>
<dbReference type="STRING" id="1672749.BJF92_02245"/>
<accession>A0A1Q9AKW1</accession>
<dbReference type="AlphaFoldDB" id="A0A1Q9AKW1"/>
<proteinExistence type="inferred from homology"/>
<evidence type="ECO:0000256" key="2">
    <source>
        <dbReference type="ARBA" id="ARBA00022723"/>
    </source>
</evidence>
<evidence type="ECO:0000256" key="4">
    <source>
        <dbReference type="ARBA" id="ARBA00023239"/>
    </source>
</evidence>
<reference evidence="7 8" key="1">
    <citation type="submission" date="2016-09" db="EMBL/GenBank/DDBJ databases">
        <title>Rhizobium sp. nov., a novel species isolated from the rice rhizosphere.</title>
        <authorList>
            <person name="Zhao J."/>
            <person name="Zhang X."/>
        </authorList>
    </citation>
    <scope>NUCLEOTIDE SEQUENCE [LARGE SCALE GENOMIC DNA]</scope>
    <source>
        <strain evidence="7 8">MH17</strain>
    </source>
</reference>
<dbReference type="OrthoDB" id="9807246at2"/>
<organism evidence="7 8">
    <name type="scientific">Xaviernesmea rhizosphaerae</name>
    <dbReference type="NCBI Taxonomy" id="1672749"/>
    <lineage>
        <taxon>Bacteria</taxon>
        <taxon>Pseudomonadati</taxon>
        <taxon>Pseudomonadota</taxon>
        <taxon>Alphaproteobacteria</taxon>
        <taxon>Hyphomicrobiales</taxon>
        <taxon>Rhizobiaceae</taxon>
        <taxon>Rhizobium/Agrobacterium group</taxon>
        <taxon>Xaviernesmea</taxon>
    </lineage>
</organism>
<dbReference type="Proteomes" id="UP000186143">
    <property type="component" value="Unassembled WGS sequence"/>
</dbReference>
<feature type="region of interest" description="Disordered" evidence="5">
    <location>
        <begin position="149"/>
        <end position="176"/>
    </location>
</feature>
<dbReference type="GO" id="GO:0046872">
    <property type="term" value="F:metal ion binding"/>
    <property type="evidence" value="ECO:0007669"/>
    <property type="project" value="UniProtKB-KW"/>
</dbReference>
<dbReference type="SUPFAM" id="SSF51316">
    <property type="entry name" value="Mss4-like"/>
    <property type="match status" value="1"/>
</dbReference>
<name>A0A1Q9AKW1_9HYPH</name>
<sequence>MTDPVRTGGCQCGAVRFQVEGPLGDASVCHCRMCQKASGNFYLPLVSVRQARLIWTREVPRRFQSSNHVRRAFCPHCGTPLTYEAPDGMSVTIAAFDDPTDIRPTVQWGTENKLPYVDGVADLPAHATLEDLTAASFIADIVSYQHPDHEVPGWTPRLDEEERETKDHWRPQEQGV</sequence>
<dbReference type="GO" id="GO:0016846">
    <property type="term" value="F:carbon-sulfur lyase activity"/>
    <property type="evidence" value="ECO:0007669"/>
    <property type="project" value="InterPro"/>
</dbReference>
<gene>
    <name evidence="7" type="ORF">BJF92_02245</name>
</gene>
<evidence type="ECO:0000313" key="7">
    <source>
        <dbReference type="EMBL" id="OLP55952.1"/>
    </source>
</evidence>
<dbReference type="InterPro" id="IPR006913">
    <property type="entry name" value="CENP-V/GFA"/>
</dbReference>
<comment type="caution">
    <text evidence="7">The sequence shown here is derived from an EMBL/GenBank/DDBJ whole genome shotgun (WGS) entry which is preliminary data.</text>
</comment>